<dbReference type="RefSeq" id="WP_344338664.1">
    <property type="nucleotide sequence ID" value="NZ_BAAAKJ010000243.1"/>
</dbReference>
<keyword evidence="1" id="KW-0479">Metal-binding</keyword>
<dbReference type="EMBL" id="BAAAKJ010000243">
    <property type="protein sequence ID" value="GAA1402011.1"/>
    <property type="molecule type" value="Genomic_DNA"/>
</dbReference>
<comment type="caution">
    <text evidence="3">The sequence shown here is derived from an EMBL/GenBank/DDBJ whole genome shotgun (WGS) entry which is preliminary data.</text>
</comment>
<dbReference type="PANTHER" id="PTHR35848">
    <property type="entry name" value="OXALATE-BINDING PROTEIN"/>
    <property type="match status" value="1"/>
</dbReference>
<proteinExistence type="predicted"/>
<dbReference type="InterPro" id="IPR011051">
    <property type="entry name" value="RmlC_Cupin_sf"/>
</dbReference>
<evidence type="ECO:0000313" key="3">
    <source>
        <dbReference type="EMBL" id="GAA1402011.1"/>
    </source>
</evidence>
<keyword evidence="4" id="KW-1185">Reference proteome</keyword>
<protein>
    <recommendedName>
        <fullName evidence="2">Cupin type-2 domain-containing protein</fullName>
    </recommendedName>
</protein>
<evidence type="ECO:0000313" key="4">
    <source>
        <dbReference type="Proteomes" id="UP001499863"/>
    </source>
</evidence>
<dbReference type="Pfam" id="PF07883">
    <property type="entry name" value="Cupin_2"/>
    <property type="match status" value="1"/>
</dbReference>
<gene>
    <name evidence="3" type="ORF">GCM10009639_45010</name>
</gene>
<dbReference type="PANTHER" id="PTHR35848:SF6">
    <property type="entry name" value="CUPIN TYPE-2 DOMAIN-CONTAINING PROTEIN"/>
    <property type="match status" value="1"/>
</dbReference>
<feature type="domain" description="Cupin type-2" evidence="2">
    <location>
        <begin position="47"/>
        <end position="114"/>
    </location>
</feature>
<dbReference type="Gene3D" id="2.60.120.10">
    <property type="entry name" value="Jelly Rolls"/>
    <property type="match status" value="1"/>
</dbReference>
<evidence type="ECO:0000259" key="2">
    <source>
        <dbReference type="Pfam" id="PF07883"/>
    </source>
</evidence>
<sequence>MRSAVVIADTTAPADVHGVHGAAGTTQWTCLARRAGLAGDWEAVEWARVPAGGTSGEHLHTRTREVYVLLTGEGEVTLDGHPYAVRAGDTVLTAVGTRHGLRNTGTGPLEWLVIELPAEPEAPGPDGGRVGSTVIRDLRRTGPLDPSAVIGGPLRLLRHVDLATGERDLLLADGVEHTAFVTGGNGRAGAGDIRVPLRPGTAFTLPLGTALDLTAGAGGLAYLHAELVPPGQGGEPR</sequence>
<dbReference type="InterPro" id="IPR051610">
    <property type="entry name" value="GPI/OXD"/>
</dbReference>
<accession>A0ABN1Y9Y4</accession>
<dbReference type="Proteomes" id="UP001499863">
    <property type="component" value="Unassembled WGS sequence"/>
</dbReference>
<evidence type="ECO:0000256" key="1">
    <source>
        <dbReference type="ARBA" id="ARBA00022723"/>
    </source>
</evidence>
<reference evidence="3 4" key="1">
    <citation type="journal article" date="2019" name="Int. J. Syst. Evol. Microbiol.">
        <title>The Global Catalogue of Microorganisms (GCM) 10K type strain sequencing project: providing services to taxonomists for standard genome sequencing and annotation.</title>
        <authorList>
            <consortium name="The Broad Institute Genomics Platform"/>
            <consortium name="The Broad Institute Genome Sequencing Center for Infectious Disease"/>
            <person name="Wu L."/>
            <person name="Ma J."/>
        </authorList>
    </citation>
    <scope>NUCLEOTIDE SEQUENCE [LARGE SCALE GENOMIC DNA]</scope>
    <source>
        <strain evidence="3 4">JCM 12393</strain>
    </source>
</reference>
<dbReference type="SUPFAM" id="SSF51182">
    <property type="entry name" value="RmlC-like cupins"/>
    <property type="match status" value="1"/>
</dbReference>
<organism evidence="3 4">
    <name type="scientific">Kitasatospora putterlickiae</name>
    <dbReference type="NCBI Taxonomy" id="221725"/>
    <lineage>
        <taxon>Bacteria</taxon>
        <taxon>Bacillati</taxon>
        <taxon>Actinomycetota</taxon>
        <taxon>Actinomycetes</taxon>
        <taxon>Kitasatosporales</taxon>
        <taxon>Streptomycetaceae</taxon>
        <taxon>Kitasatospora</taxon>
    </lineage>
</organism>
<dbReference type="InterPro" id="IPR013096">
    <property type="entry name" value="Cupin_2"/>
</dbReference>
<name>A0ABN1Y9Y4_9ACTN</name>
<dbReference type="InterPro" id="IPR014710">
    <property type="entry name" value="RmlC-like_jellyroll"/>
</dbReference>